<dbReference type="InterPro" id="IPR013325">
    <property type="entry name" value="RNA_pol_sigma_r2"/>
</dbReference>
<dbReference type="EMBL" id="CP073720">
    <property type="protein sequence ID" value="UWP85469.1"/>
    <property type="molecule type" value="Genomic_DNA"/>
</dbReference>
<feature type="compositionally biased region" description="Polar residues" evidence="5">
    <location>
        <begin position="1"/>
        <end position="15"/>
    </location>
</feature>
<feature type="domain" description="RNA polymerase sigma-70 region 4" evidence="7">
    <location>
        <begin position="242"/>
        <end position="290"/>
    </location>
</feature>
<evidence type="ECO:0000256" key="2">
    <source>
        <dbReference type="ARBA" id="ARBA00023082"/>
    </source>
</evidence>
<reference evidence="8" key="2">
    <citation type="submission" date="2022-09" db="EMBL/GenBank/DDBJ databases">
        <title>Biosynthetic gene clusters of Dactylosporangioum fulvum.</title>
        <authorList>
            <person name="Caradec T."/>
        </authorList>
    </citation>
    <scope>NUCLEOTIDE SEQUENCE</scope>
    <source>
        <strain evidence="8">NRRL B-16292</strain>
    </source>
</reference>
<keyword evidence="4" id="KW-0804">Transcription</keyword>
<keyword evidence="9" id="KW-1185">Reference proteome</keyword>
<dbReference type="RefSeq" id="WP_259863591.1">
    <property type="nucleotide sequence ID" value="NZ_BAAAST010000014.1"/>
</dbReference>
<dbReference type="InterPro" id="IPR007627">
    <property type="entry name" value="RNA_pol_sigma70_r2"/>
</dbReference>
<gene>
    <name evidence="8" type="ORF">Dfulv_15000</name>
</gene>
<dbReference type="InterPro" id="IPR007630">
    <property type="entry name" value="RNA_pol_sigma70_r4"/>
</dbReference>
<evidence type="ECO:0000259" key="6">
    <source>
        <dbReference type="Pfam" id="PF04542"/>
    </source>
</evidence>
<dbReference type="InterPro" id="IPR014322">
    <property type="entry name" value="RNA_pol_sigma-B/F/G"/>
</dbReference>
<feature type="domain" description="RNA polymerase sigma-70 region 2" evidence="6">
    <location>
        <begin position="78"/>
        <end position="146"/>
    </location>
</feature>
<proteinExistence type="predicted"/>
<dbReference type="NCBIfam" id="TIGR02980">
    <property type="entry name" value="SigBFG"/>
    <property type="match status" value="1"/>
</dbReference>
<feature type="region of interest" description="Disordered" evidence="5">
    <location>
        <begin position="1"/>
        <end position="51"/>
    </location>
</feature>
<accession>A0ABY5W8X7</accession>
<reference evidence="8" key="1">
    <citation type="submission" date="2021-04" db="EMBL/GenBank/DDBJ databases">
        <authorList>
            <person name="Hartkoorn R.C."/>
            <person name="Beaudoing E."/>
            <person name="Hot D."/>
        </authorList>
    </citation>
    <scope>NUCLEOTIDE SEQUENCE</scope>
    <source>
        <strain evidence="8">NRRL B-16292</strain>
    </source>
</reference>
<keyword evidence="2" id="KW-0731">Sigma factor</keyword>
<evidence type="ECO:0000313" key="9">
    <source>
        <dbReference type="Proteomes" id="UP001059617"/>
    </source>
</evidence>
<dbReference type="InterPro" id="IPR013324">
    <property type="entry name" value="RNA_pol_sigma_r3/r4-like"/>
</dbReference>
<name>A0ABY5W8X7_9ACTN</name>
<dbReference type="CDD" id="cd06171">
    <property type="entry name" value="Sigma70_r4"/>
    <property type="match status" value="1"/>
</dbReference>
<sequence>MTVLATPTSILTPQPATEPTPRPIADRPARRATAVGTTAHRADSLRAGPPGATEHLLRARGRLPAGHPDRDVLRARAIEDNLPLAGRLARRYTGRGERHDDLRQVAALALVLAVDGYDPNRTTLFVSYAVPTIVGALKRHFRDTTWAMRVPRAAQELLLEIPAATSHLTQLRGRPPTSVELADHLSVNMDVLQAAVSAGQVYRLPSLNESASDHDGTELIDLIGAVDPHYGKVDDHLALGPLLAALPLRERRILTMRFSDEMTQSRIAAELGLSQMHVSRLLKRSLNQLRTALLDPDVARTADARGLTPNR</sequence>
<dbReference type="Gene3D" id="1.20.140.160">
    <property type="match status" value="1"/>
</dbReference>
<evidence type="ECO:0000256" key="1">
    <source>
        <dbReference type="ARBA" id="ARBA00023015"/>
    </source>
</evidence>
<dbReference type="NCBIfam" id="TIGR02937">
    <property type="entry name" value="sigma70-ECF"/>
    <property type="match status" value="1"/>
</dbReference>
<dbReference type="Proteomes" id="UP001059617">
    <property type="component" value="Chromosome"/>
</dbReference>
<dbReference type="Pfam" id="PF04542">
    <property type="entry name" value="Sigma70_r2"/>
    <property type="match status" value="1"/>
</dbReference>
<evidence type="ECO:0000256" key="3">
    <source>
        <dbReference type="ARBA" id="ARBA00023125"/>
    </source>
</evidence>
<evidence type="ECO:0000259" key="7">
    <source>
        <dbReference type="Pfam" id="PF04545"/>
    </source>
</evidence>
<keyword evidence="1" id="KW-0805">Transcription regulation</keyword>
<organism evidence="8 9">
    <name type="scientific">Dactylosporangium fulvum</name>
    <dbReference type="NCBI Taxonomy" id="53359"/>
    <lineage>
        <taxon>Bacteria</taxon>
        <taxon>Bacillati</taxon>
        <taxon>Actinomycetota</taxon>
        <taxon>Actinomycetes</taxon>
        <taxon>Micromonosporales</taxon>
        <taxon>Micromonosporaceae</taxon>
        <taxon>Dactylosporangium</taxon>
    </lineage>
</organism>
<dbReference type="SUPFAM" id="SSF88659">
    <property type="entry name" value="Sigma3 and sigma4 domains of RNA polymerase sigma factors"/>
    <property type="match status" value="2"/>
</dbReference>
<dbReference type="PANTHER" id="PTHR30385:SF4">
    <property type="entry name" value="RNA POLYMERASE SIGMA-E FACTOR"/>
    <property type="match status" value="1"/>
</dbReference>
<dbReference type="InterPro" id="IPR014284">
    <property type="entry name" value="RNA_pol_sigma-70_dom"/>
</dbReference>
<dbReference type="PANTHER" id="PTHR30385">
    <property type="entry name" value="SIGMA FACTOR F FLAGELLAR"/>
    <property type="match status" value="1"/>
</dbReference>
<protein>
    <submittedName>
        <fullName evidence="8">SigB/SigF/SigG family RNA polymerase sigma factor</fullName>
    </submittedName>
</protein>
<keyword evidence="3" id="KW-0238">DNA-binding</keyword>
<evidence type="ECO:0000313" key="8">
    <source>
        <dbReference type="EMBL" id="UWP85469.1"/>
    </source>
</evidence>
<dbReference type="Gene3D" id="1.20.120.1810">
    <property type="match status" value="1"/>
</dbReference>
<evidence type="ECO:0000256" key="4">
    <source>
        <dbReference type="ARBA" id="ARBA00023163"/>
    </source>
</evidence>
<dbReference type="SUPFAM" id="SSF88946">
    <property type="entry name" value="Sigma2 domain of RNA polymerase sigma factors"/>
    <property type="match status" value="1"/>
</dbReference>
<dbReference type="Pfam" id="PF04545">
    <property type="entry name" value="Sigma70_r4"/>
    <property type="match status" value="1"/>
</dbReference>
<evidence type="ECO:0000256" key="5">
    <source>
        <dbReference type="SAM" id="MobiDB-lite"/>
    </source>
</evidence>